<keyword evidence="1" id="KW-0472">Membrane</keyword>
<evidence type="ECO:0000256" key="1">
    <source>
        <dbReference type="SAM" id="Phobius"/>
    </source>
</evidence>
<feature type="transmembrane region" description="Helical" evidence="1">
    <location>
        <begin position="74"/>
        <end position="91"/>
    </location>
</feature>
<keyword evidence="1" id="KW-1133">Transmembrane helix</keyword>
<protein>
    <submittedName>
        <fullName evidence="2">Uncharacterized protein</fullName>
    </submittedName>
</protein>
<feature type="transmembrane region" description="Helical" evidence="1">
    <location>
        <begin position="51"/>
        <end position="68"/>
    </location>
</feature>
<name>A0A554JD33_9BACT</name>
<keyword evidence="1" id="KW-0812">Transmembrane</keyword>
<reference evidence="2 3" key="1">
    <citation type="submission" date="2017-08" db="EMBL/GenBank/DDBJ databases">
        <title>Mechanisms for carbon and nitrogen cycling indicate functional differentiation within the Candidate Phyla Radiation.</title>
        <authorList>
            <person name="Danczak R.E."/>
            <person name="Johnston M.D."/>
            <person name="Kenah C."/>
            <person name="Slattery M."/>
            <person name="Wrighton K.C."/>
            <person name="Wilkins M.J."/>
        </authorList>
    </citation>
    <scope>NUCLEOTIDE SEQUENCE [LARGE SCALE GENOMIC DNA]</scope>
    <source>
        <strain evidence="2">Gr01-1014_85</strain>
    </source>
</reference>
<proteinExistence type="predicted"/>
<sequence>MSKQGAPFIEYIDVQDPSHNVLRDQAIEEGDKAPTAAKIERNGSTPFDKKVWFGGTATILFLAAIGAACFGAWWLTFLLAIVAIPFLIAWAR</sequence>
<evidence type="ECO:0000313" key="3">
    <source>
        <dbReference type="Proteomes" id="UP000316253"/>
    </source>
</evidence>
<dbReference type="AlphaFoldDB" id="A0A554JD33"/>
<organism evidence="2 3">
    <name type="scientific">Candidatus Berkelbacteria bacterium Gr01-1014_85</name>
    <dbReference type="NCBI Taxonomy" id="2017150"/>
    <lineage>
        <taxon>Bacteria</taxon>
        <taxon>Candidatus Berkelbacteria</taxon>
    </lineage>
</organism>
<dbReference type="Proteomes" id="UP000316253">
    <property type="component" value="Unassembled WGS sequence"/>
</dbReference>
<gene>
    <name evidence="2" type="ORF">CEO22_185</name>
</gene>
<comment type="caution">
    <text evidence="2">The sequence shown here is derived from an EMBL/GenBank/DDBJ whole genome shotgun (WGS) entry which is preliminary data.</text>
</comment>
<dbReference type="EMBL" id="VMFD01000012">
    <property type="protein sequence ID" value="TSC66211.1"/>
    <property type="molecule type" value="Genomic_DNA"/>
</dbReference>
<accession>A0A554JD33</accession>
<evidence type="ECO:0000313" key="2">
    <source>
        <dbReference type="EMBL" id="TSC66211.1"/>
    </source>
</evidence>